<evidence type="ECO:0008006" key="4">
    <source>
        <dbReference type="Google" id="ProtNLM"/>
    </source>
</evidence>
<evidence type="ECO:0000313" key="3">
    <source>
        <dbReference type="Proteomes" id="UP001417504"/>
    </source>
</evidence>
<dbReference type="Proteomes" id="UP001417504">
    <property type="component" value="Unassembled WGS sequence"/>
</dbReference>
<dbReference type="InterPro" id="IPR003676">
    <property type="entry name" value="SAUR_fam"/>
</dbReference>
<gene>
    <name evidence="2" type="ORF">Sjap_000914</name>
</gene>
<dbReference type="PANTHER" id="PTHR31374:SF423">
    <property type="entry name" value="SAUR-LIKE AUXIN-RESPONSIVE PROTEIN FAMILY"/>
    <property type="match status" value="1"/>
</dbReference>
<evidence type="ECO:0000313" key="2">
    <source>
        <dbReference type="EMBL" id="KAK9153434.1"/>
    </source>
</evidence>
<organism evidence="2 3">
    <name type="scientific">Stephania japonica</name>
    <dbReference type="NCBI Taxonomy" id="461633"/>
    <lineage>
        <taxon>Eukaryota</taxon>
        <taxon>Viridiplantae</taxon>
        <taxon>Streptophyta</taxon>
        <taxon>Embryophyta</taxon>
        <taxon>Tracheophyta</taxon>
        <taxon>Spermatophyta</taxon>
        <taxon>Magnoliopsida</taxon>
        <taxon>Ranunculales</taxon>
        <taxon>Menispermaceae</taxon>
        <taxon>Menispermoideae</taxon>
        <taxon>Cissampelideae</taxon>
        <taxon>Stephania</taxon>
    </lineage>
</organism>
<reference evidence="2 3" key="1">
    <citation type="submission" date="2024-01" db="EMBL/GenBank/DDBJ databases">
        <title>Genome assemblies of Stephania.</title>
        <authorList>
            <person name="Yang L."/>
        </authorList>
    </citation>
    <scope>NUCLEOTIDE SEQUENCE [LARGE SCALE GENOMIC DNA]</scope>
    <source>
        <strain evidence="2">QJT</strain>
        <tissue evidence="2">Leaf</tissue>
    </source>
</reference>
<dbReference type="AlphaFoldDB" id="A0AAP0KL91"/>
<dbReference type="GO" id="GO:0009733">
    <property type="term" value="P:response to auxin"/>
    <property type="evidence" value="ECO:0007669"/>
    <property type="project" value="InterPro"/>
</dbReference>
<dbReference type="PANTHER" id="PTHR31374">
    <property type="entry name" value="AUXIN-INDUCED PROTEIN-LIKE-RELATED"/>
    <property type="match status" value="1"/>
</dbReference>
<evidence type="ECO:0000256" key="1">
    <source>
        <dbReference type="ARBA" id="ARBA00006974"/>
    </source>
</evidence>
<proteinExistence type="inferred from homology"/>
<protein>
    <recommendedName>
        <fullName evidence="4">Small auxin up regulated protein</fullName>
    </recommendedName>
</protein>
<accession>A0AAP0KL91</accession>
<comment type="caution">
    <text evidence="2">The sequence shown here is derived from an EMBL/GenBank/DDBJ whole genome shotgun (WGS) entry which is preliminary data.</text>
</comment>
<comment type="similarity">
    <text evidence="1">Belongs to the ARG7 family.</text>
</comment>
<dbReference type="EMBL" id="JBBNAE010000001">
    <property type="protein sequence ID" value="KAK9153434.1"/>
    <property type="molecule type" value="Genomic_DNA"/>
</dbReference>
<name>A0AAP0KL91_9MAGN</name>
<dbReference type="Pfam" id="PF02519">
    <property type="entry name" value="Auxin_inducible"/>
    <property type="match status" value="1"/>
</dbReference>
<sequence length="86" mass="9942">MCGSEMPRTREHEMMKRKAPKGHFAVYVGSEETRFVVPTSYLKNPVFQELLDRAAEEYGFDNHDRIVLPCEVPSFERLMAFIGKCS</sequence>
<keyword evidence="3" id="KW-1185">Reference proteome</keyword>